<proteinExistence type="inferred from homology"/>
<comment type="similarity">
    <text evidence="1">Belongs to the peptidase C48 family.</text>
</comment>
<feature type="region of interest" description="Disordered" evidence="6">
    <location>
        <begin position="1459"/>
        <end position="1500"/>
    </location>
</feature>
<feature type="compositionally biased region" description="Basic and acidic residues" evidence="6">
    <location>
        <begin position="434"/>
        <end position="445"/>
    </location>
</feature>
<dbReference type="RefSeq" id="XP_031869047.1">
    <property type="nucleotide sequence ID" value="XM_032014366.1"/>
</dbReference>
<feature type="region of interest" description="Disordered" evidence="6">
    <location>
        <begin position="1"/>
        <end position="27"/>
    </location>
</feature>
<feature type="compositionally biased region" description="Basic and acidic residues" evidence="6">
    <location>
        <begin position="105"/>
        <end position="123"/>
    </location>
</feature>
<feature type="compositionally biased region" description="Polar residues" evidence="6">
    <location>
        <begin position="1579"/>
        <end position="1595"/>
    </location>
</feature>
<dbReference type="SUPFAM" id="SSF54001">
    <property type="entry name" value="Cysteine proteinases"/>
    <property type="match status" value="1"/>
</dbReference>
<feature type="compositionally biased region" description="Polar residues" evidence="6">
    <location>
        <begin position="127"/>
        <end position="143"/>
    </location>
</feature>
<evidence type="ECO:0000313" key="8">
    <source>
        <dbReference type="EMBL" id="RDL36391.1"/>
    </source>
</evidence>
<feature type="compositionally biased region" description="Polar residues" evidence="6">
    <location>
        <begin position="484"/>
        <end position="495"/>
    </location>
</feature>
<feature type="compositionally biased region" description="Basic and acidic residues" evidence="6">
    <location>
        <begin position="1520"/>
        <end position="1534"/>
    </location>
</feature>
<protein>
    <recommendedName>
        <fullName evidence="7">Ubiquitin-like protease family profile domain-containing protein</fullName>
    </recommendedName>
</protein>
<feature type="compositionally biased region" description="Basic and acidic residues" evidence="6">
    <location>
        <begin position="1405"/>
        <end position="1415"/>
    </location>
</feature>
<dbReference type="Proteomes" id="UP000254866">
    <property type="component" value="Unassembled WGS sequence"/>
</dbReference>
<evidence type="ECO:0000313" key="9">
    <source>
        <dbReference type="Proteomes" id="UP000254866"/>
    </source>
</evidence>
<name>A0A370TLJ6_9HELO</name>
<feature type="domain" description="Ubiquitin-like protease family profile" evidence="7">
    <location>
        <begin position="1021"/>
        <end position="1350"/>
    </location>
</feature>
<feature type="compositionally biased region" description="Basic and acidic residues" evidence="6">
    <location>
        <begin position="49"/>
        <end position="59"/>
    </location>
</feature>
<dbReference type="Pfam" id="PF02902">
    <property type="entry name" value="Peptidase_C48"/>
    <property type="match status" value="1"/>
</dbReference>
<gene>
    <name evidence="8" type="ORF">BP5553_05743</name>
</gene>
<organism evidence="8 9">
    <name type="scientific">Venustampulla echinocandica</name>
    <dbReference type="NCBI Taxonomy" id="2656787"/>
    <lineage>
        <taxon>Eukaryota</taxon>
        <taxon>Fungi</taxon>
        <taxon>Dikarya</taxon>
        <taxon>Ascomycota</taxon>
        <taxon>Pezizomycotina</taxon>
        <taxon>Leotiomycetes</taxon>
        <taxon>Helotiales</taxon>
        <taxon>Pleuroascaceae</taxon>
        <taxon>Venustampulla</taxon>
    </lineage>
</organism>
<feature type="region of interest" description="Disordered" evidence="6">
    <location>
        <begin position="1393"/>
        <end position="1434"/>
    </location>
</feature>
<keyword evidence="5" id="KW-0378">Hydrolase</keyword>
<dbReference type="GO" id="GO:0006508">
    <property type="term" value="P:proteolysis"/>
    <property type="evidence" value="ECO:0007669"/>
    <property type="project" value="UniProtKB-KW"/>
</dbReference>
<dbReference type="GO" id="GO:0005634">
    <property type="term" value="C:nucleus"/>
    <property type="evidence" value="ECO:0007669"/>
    <property type="project" value="TreeGrafter"/>
</dbReference>
<feature type="compositionally biased region" description="Polar residues" evidence="6">
    <location>
        <begin position="1633"/>
        <end position="1649"/>
    </location>
</feature>
<keyword evidence="2" id="KW-0597">Phosphoprotein</keyword>
<feature type="region of interest" description="Disordered" evidence="6">
    <location>
        <begin position="432"/>
        <end position="509"/>
    </location>
</feature>
<feature type="compositionally biased region" description="Low complexity" evidence="6">
    <location>
        <begin position="1166"/>
        <end position="1185"/>
    </location>
</feature>
<dbReference type="PANTHER" id="PTHR46896">
    <property type="entry name" value="SENTRIN-SPECIFIC PROTEASE"/>
    <property type="match status" value="1"/>
</dbReference>
<keyword evidence="9" id="KW-1185">Reference proteome</keyword>
<dbReference type="PANTHER" id="PTHR46896:SF3">
    <property type="entry name" value="FI06413P-RELATED"/>
    <property type="match status" value="1"/>
</dbReference>
<feature type="compositionally biased region" description="Polar residues" evidence="6">
    <location>
        <begin position="255"/>
        <end position="269"/>
    </location>
</feature>
<dbReference type="PROSITE" id="PS50600">
    <property type="entry name" value="ULP_PROTEASE"/>
    <property type="match status" value="1"/>
</dbReference>
<dbReference type="GO" id="GO:0005737">
    <property type="term" value="C:cytoplasm"/>
    <property type="evidence" value="ECO:0007669"/>
    <property type="project" value="TreeGrafter"/>
</dbReference>
<feature type="region of interest" description="Disordered" evidence="6">
    <location>
        <begin position="49"/>
        <end position="420"/>
    </location>
</feature>
<feature type="compositionally biased region" description="Basic and acidic residues" evidence="6">
    <location>
        <begin position="1190"/>
        <end position="1209"/>
    </location>
</feature>
<evidence type="ECO:0000256" key="4">
    <source>
        <dbReference type="ARBA" id="ARBA00022786"/>
    </source>
</evidence>
<reference evidence="8 9" key="1">
    <citation type="journal article" date="2018" name="IMA Fungus">
        <title>IMA Genome-F 9: Draft genome sequence of Annulohypoxylon stygium, Aspergillus mulundensis, Berkeleyomyces basicola (syn. Thielaviopsis basicola), Ceratocystis smalleyi, two Cercospora beticola strains, Coleophoma cylindrospora, Fusarium fracticaudum, Phialophora cf. hyalina, and Morchella septimelata.</title>
        <authorList>
            <person name="Wingfield B.D."/>
            <person name="Bills G.F."/>
            <person name="Dong Y."/>
            <person name="Huang W."/>
            <person name="Nel W.J."/>
            <person name="Swalarsk-Parry B.S."/>
            <person name="Vaghefi N."/>
            <person name="Wilken P.M."/>
            <person name="An Z."/>
            <person name="de Beer Z.W."/>
            <person name="De Vos L."/>
            <person name="Chen L."/>
            <person name="Duong T.A."/>
            <person name="Gao Y."/>
            <person name="Hammerbacher A."/>
            <person name="Kikkert J.R."/>
            <person name="Li Y."/>
            <person name="Li H."/>
            <person name="Li K."/>
            <person name="Li Q."/>
            <person name="Liu X."/>
            <person name="Ma X."/>
            <person name="Naidoo K."/>
            <person name="Pethybridge S.J."/>
            <person name="Sun J."/>
            <person name="Steenkamp E.T."/>
            <person name="van der Nest M.A."/>
            <person name="van Wyk S."/>
            <person name="Wingfield M.J."/>
            <person name="Xiong C."/>
            <person name="Yue Q."/>
            <person name="Zhang X."/>
        </authorList>
    </citation>
    <scope>NUCLEOTIDE SEQUENCE [LARGE SCALE GENOMIC DNA]</scope>
    <source>
        <strain evidence="8 9">BP 5553</strain>
    </source>
</reference>
<feature type="compositionally biased region" description="Polar residues" evidence="6">
    <location>
        <begin position="1602"/>
        <end position="1617"/>
    </location>
</feature>
<evidence type="ECO:0000256" key="2">
    <source>
        <dbReference type="ARBA" id="ARBA00022553"/>
    </source>
</evidence>
<feature type="region of interest" description="Disordered" evidence="6">
    <location>
        <begin position="1515"/>
        <end position="1676"/>
    </location>
</feature>
<dbReference type="OrthoDB" id="442460at2759"/>
<dbReference type="InterPro" id="IPR051947">
    <property type="entry name" value="Sentrin-specific_protease"/>
</dbReference>
<comment type="caution">
    <text evidence="8">The sequence shown here is derived from an EMBL/GenBank/DDBJ whole genome shotgun (WGS) entry which is preliminary data.</text>
</comment>
<dbReference type="GeneID" id="43598592"/>
<feature type="compositionally biased region" description="Polar residues" evidence="6">
    <location>
        <begin position="301"/>
        <end position="311"/>
    </location>
</feature>
<dbReference type="InterPro" id="IPR038765">
    <property type="entry name" value="Papain-like_cys_pep_sf"/>
</dbReference>
<dbReference type="InterPro" id="IPR003653">
    <property type="entry name" value="Peptidase_C48_C"/>
</dbReference>
<accession>A0A370TLJ6</accession>
<feature type="region of interest" description="Disordered" evidence="6">
    <location>
        <begin position="1164"/>
        <end position="1229"/>
    </location>
</feature>
<feature type="compositionally biased region" description="Polar residues" evidence="6">
    <location>
        <begin position="530"/>
        <end position="545"/>
    </location>
</feature>
<feature type="compositionally biased region" description="Basic and acidic residues" evidence="6">
    <location>
        <begin position="570"/>
        <end position="580"/>
    </location>
</feature>
<keyword evidence="4" id="KW-0833">Ubl conjugation pathway</keyword>
<dbReference type="EMBL" id="NPIC01000004">
    <property type="protein sequence ID" value="RDL36391.1"/>
    <property type="molecule type" value="Genomic_DNA"/>
</dbReference>
<feature type="compositionally biased region" description="Polar residues" evidence="6">
    <location>
        <begin position="1216"/>
        <end position="1226"/>
    </location>
</feature>
<dbReference type="GO" id="GO:0070139">
    <property type="term" value="F:SUMO-specific endopeptidase activity"/>
    <property type="evidence" value="ECO:0007669"/>
    <property type="project" value="TreeGrafter"/>
</dbReference>
<evidence type="ECO:0000259" key="7">
    <source>
        <dbReference type="PROSITE" id="PS50600"/>
    </source>
</evidence>
<evidence type="ECO:0000256" key="6">
    <source>
        <dbReference type="SAM" id="MobiDB-lite"/>
    </source>
</evidence>
<dbReference type="STRING" id="2656787.A0A370TLJ6"/>
<feature type="region of interest" description="Disordered" evidence="6">
    <location>
        <begin position="885"/>
        <end position="1020"/>
    </location>
</feature>
<dbReference type="Gene3D" id="3.40.395.10">
    <property type="entry name" value="Adenoviral Proteinase, Chain A"/>
    <property type="match status" value="1"/>
</dbReference>
<evidence type="ECO:0000256" key="5">
    <source>
        <dbReference type="ARBA" id="ARBA00022801"/>
    </source>
</evidence>
<feature type="compositionally biased region" description="Polar residues" evidence="6">
    <location>
        <begin position="946"/>
        <end position="955"/>
    </location>
</feature>
<feature type="region of interest" description="Disordered" evidence="6">
    <location>
        <begin position="530"/>
        <end position="647"/>
    </location>
</feature>
<dbReference type="GO" id="GO:0016926">
    <property type="term" value="P:protein desumoylation"/>
    <property type="evidence" value="ECO:0007669"/>
    <property type="project" value="TreeGrafter"/>
</dbReference>
<keyword evidence="3" id="KW-0645">Protease</keyword>
<evidence type="ECO:0000256" key="3">
    <source>
        <dbReference type="ARBA" id="ARBA00022670"/>
    </source>
</evidence>
<evidence type="ECO:0000256" key="1">
    <source>
        <dbReference type="ARBA" id="ARBA00005234"/>
    </source>
</evidence>
<sequence length="1706" mass="190390">MDALRDPDKALPSIENNGTGEFCHEYDGNSKITKEDKTLNIEKDKADAEMKWNDMDQGKKSTVTGHDLDFKQGKGTQGRQLELEASGQTVPVTELDIGDAGDTGMEPKEGELRRLMVDEEPNHKRTSPNPQLETPTQLQAAENKNSKKKPRPHSEEPSEEPCAKKRRLLYSDIQVPGQHTLLFDDEAGTMQPKSPGKKKRKEHSTDHRARAGSRKVAVKAKAASEPPGSLAATAGDSEGSYENDGEVLAAKRVRPNTTKQSNPTHNSVEYSPYFRQPAHGEHEQGPLAADTARREGKRTKPNVSQQLVQHNSEIERANSPSSESKHHADAGLAPYSEASQTDGNGKGNVQEPRKPTQVQDAPRKKWKFANRYNLYKSTPQHERRRSENSTSAARPPQRQTAPMKPRIPGSLKPMNRLGGNISVVIPPLSVETKLNLDHSHSRHPENNAQGREQSPAKRRRIDDKGNGKWVSSTPVIELDPESPPSQTYRENSTIKPSLPGYEQQSQRRGNTSANIGMVGEFQTVEAMVNPQNQKPRNKLPQTVNAREQRDQGARLRSLSPNEDQDDPISDGERTRAEPKKNSVPRVEIPSYKGNAFRKPARNNLGGYLNNSRSPRHVSVDSNQATGDQKAKKRRLDPPSTDQDENLDIDDLAADHYIDMGKDLAEKKRAVELLTAASGTNMIGKRVSKEFTAVDESSEDDYTNSTADIKPTKFNKAKQTQKPNETKYALQQIFSKTHKWLTECAVGPWILNYKKDIDHNSLRDDVLQIIDRDEGHQFDIRASTINKIEFDNNSGKMVLHRSKDLKNRDGHQVFLELSDAGDSLKLRSLLEKRRSDISYINKTTSLGYLEKTFERIKSTLLEPKSAQPSLTETPTDIDFLTHKAQKRRQQTLRESEEPNIPDITPISNNGRRTVDERGVPRAKGLAKGMRTYSTDSSTGDGIRQSEENGISPNNFYGTPGLSREPTSHATRSTRRVAAKDFPSQQRPKSRSPSPPGWTREHPDWEDEWHGTVVYPPEGRNKANVDKPDIERLDEGEFLNDSLINFYIRWLQHGLEKSRPDLAKRIYFQNSFFYERLTSSAKGRRGINYEAVQRWTAKVDLFEKDYIVVPVCENLHWYVAIICNAPRLLNPEPDIEAVDETSPVSVSEKPDSEMIDGMLADLHTETVASSNSKPASSPPSSNHTSLSEADLGIDRMSLRDRPRESSEHSWPDECLDQGVSTQRPSKPSSAIPIDDEAAEHVVEKSHGQPTAKVVSDLLPSEVKKTNMGRKGKRASMGRKYDPNDPRIITLDSLGSSHSRTCTNLRDYLLAELKAKHGKEISPVPLGMTAKNIPEQHNFSDCGLFLLSYVEKFLETPDDFIRGILQNQHDVDMEWPKASEMRNRIRKLLFELQREQFGKSKKPQKSKRKEEDPERFDAETGNVSPVNSAEHEVSGGAEPLEHVENSSLHEGDPLHNARATLGARQSTEIKQDSPPRGVLLNGQHESKDGVQQPRNSKRGVFKADPGLLSYMSRFAAEGGQEEEAIKGDIPKSGKSESDAVEIGDSPTKTHRGRRRTTNDIEASNHPSKVMDSQQEEYDGLSNGLQRTDSINEIPSSSELIEPKLDQSSQHLPELSSQETIKGSGADDAEMLFSGRDSVSQGAGPNLRSSAPNSPVKERCLKRKVRTASSSPVATKLKSSPRFREKVFAARDSSDNAIMGKLGKHTRFSP</sequence>
<feature type="compositionally biased region" description="Polar residues" evidence="6">
    <location>
        <begin position="388"/>
        <end position="400"/>
    </location>
</feature>
<feature type="compositionally biased region" description="Polar residues" evidence="6">
    <location>
        <begin position="1556"/>
        <end position="1569"/>
    </location>
</feature>